<dbReference type="RefSeq" id="WP_090368695.1">
    <property type="nucleotide sequence ID" value="NZ_FNUA01000002.1"/>
</dbReference>
<evidence type="ECO:0000313" key="2">
    <source>
        <dbReference type="EMBL" id="PTC23521.1"/>
    </source>
</evidence>
<sequence>MITAQERTDFLSATAYAQKKMMGMGEIIPAATLTTYDQRRRNLIKESARIDLKLKKLYELLDDYVSHVSHITPCHKGCSACCHEQVIVFEIEADYIQKNTDHKKIASDLLQITTKAMGAHTPCPFLQGGACSIYQFRPLACRNHVSILESSSLCDFKYWNEGLIYPKTSAEILLKAGKELQSQQKRYGSADIRDYFGW</sequence>
<dbReference type="EMBL" id="VZPQ01000027">
    <property type="protein sequence ID" value="KAB0563519.1"/>
    <property type="molecule type" value="Genomic_DNA"/>
</dbReference>
<dbReference type="Proteomes" id="UP000240476">
    <property type="component" value="Unassembled WGS sequence"/>
</dbReference>
<dbReference type="Proteomes" id="UP000199129">
    <property type="component" value="Unassembled WGS sequence"/>
</dbReference>
<evidence type="ECO:0000313" key="6">
    <source>
        <dbReference type="Proteomes" id="UP000423257"/>
    </source>
</evidence>
<dbReference type="EMBL" id="FNUA01000002">
    <property type="protein sequence ID" value="SEE83328.1"/>
    <property type="molecule type" value="Genomic_DNA"/>
</dbReference>
<evidence type="ECO:0000313" key="4">
    <source>
        <dbReference type="Proteomes" id="UP000199129"/>
    </source>
</evidence>
<protein>
    <submittedName>
        <fullName evidence="3">Putative zinc-or iron-chelating domain-containing protein</fullName>
    </submittedName>
    <submittedName>
        <fullName evidence="1">YkgJ family cysteine cluster protein</fullName>
    </submittedName>
</protein>
<organism evidence="3 4">
    <name type="scientific">Pseudomonas palleroniana</name>
    <dbReference type="NCBI Taxonomy" id="191390"/>
    <lineage>
        <taxon>Bacteria</taxon>
        <taxon>Pseudomonadati</taxon>
        <taxon>Pseudomonadota</taxon>
        <taxon>Gammaproteobacteria</taxon>
        <taxon>Pseudomonadales</taxon>
        <taxon>Pseudomonadaceae</taxon>
        <taxon>Pseudomonas</taxon>
    </lineage>
</organism>
<dbReference type="Pfam" id="PF03692">
    <property type="entry name" value="CxxCxxCC"/>
    <property type="match status" value="1"/>
</dbReference>
<accession>A0A1H5M4B5</accession>
<evidence type="ECO:0000313" key="1">
    <source>
        <dbReference type="EMBL" id="KAB0563519.1"/>
    </source>
</evidence>
<reference evidence="3 4" key="1">
    <citation type="submission" date="2016-10" db="EMBL/GenBank/DDBJ databases">
        <authorList>
            <person name="de Groot N.N."/>
        </authorList>
    </citation>
    <scope>NUCLEOTIDE SEQUENCE [LARGE SCALE GENOMIC DNA]</scope>
    <source>
        <strain evidence="3 4">BS3265</strain>
    </source>
</reference>
<dbReference type="InterPro" id="IPR005358">
    <property type="entry name" value="Puta_zinc/iron-chelating_dom"/>
</dbReference>
<dbReference type="Proteomes" id="UP000423257">
    <property type="component" value="Unassembled WGS sequence"/>
</dbReference>
<dbReference type="AlphaFoldDB" id="A0A1H5M4B5"/>
<proteinExistence type="predicted"/>
<reference evidence="2 5" key="2">
    <citation type="submission" date="2018-03" db="EMBL/GenBank/DDBJ databases">
        <title>Draft genome sequence of the type strain of Pseudomonas palleroniana LMG 23076, isolated from rice in Cameroon.</title>
        <authorList>
            <person name="Tambong J.T."/>
        </authorList>
    </citation>
    <scope>NUCLEOTIDE SEQUENCE [LARGE SCALE GENOMIC DNA]</scope>
    <source>
        <strain evidence="2 5">LMG 23076</strain>
    </source>
</reference>
<evidence type="ECO:0000313" key="3">
    <source>
        <dbReference type="EMBL" id="SEE83328.1"/>
    </source>
</evidence>
<evidence type="ECO:0000313" key="5">
    <source>
        <dbReference type="Proteomes" id="UP000240476"/>
    </source>
</evidence>
<gene>
    <name evidence="2" type="ORF">C9383_19660</name>
    <name evidence="1" type="ORF">F7R03_26660</name>
    <name evidence="3" type="ORF">SAMN04490198_3049</name>
</gene>
<keyword evidence="5" id="KW-1185">Reference proteome</keyword>
<dbReference type="EMBL" id="PYWX01000058">
    <property type="protein sequence ID" value="PTC23521.1"/>
    <property type="molecule type" value="Genomic_DNA"/>
</dbReference>
<name>A0A1H5M4B5_9PSED</name>
<reference evidence="1 6" key="3">
    <citation type="submission" date="2019-09" db="EMBL/GenBank/DDBJ databases">
        <title>Draft genome sequences of 48 bacterial type strains from the CCUG.</title>
        <authorList>
            <person name="Tunovic T."/>
            <person name="Pineiro-Iglesias B."/>
            <person name="Unosson C."/>
            <person name="Inganas E."/>
            <person name="Ohlen M."/>
            <person name="Cardew S."/>
            <person name="Jensie-Markopoulos S."/>
            <person name="Salva-Serra F."/>
            <person name="Jaen-Luchoro D."/>
            <person name="Karlsson R."/>
            <person name="Svensson-Stadler L."/>
            <person name="Chun J."/>
            <person name="Moore E."/>
        </authorList>
    </citation>
    <scope>NUCLEOTIDE SEQUENCE [LARGE SCALE GENOMIC DNA]</scope>
    <source>
        <strain evidence="1 6">CCUG 51524</strain>
    </source>
</reference>